<feature type="binding site" evidence="8">
    <location>
        <position position="211"/>
    </location>
    <ligand>
        <name>Mg(2+)</name>
        <dbReference type="ChEBI" id="CHEBI:18420"/>
        <label>1</label>
        <note>catalytic</note>
    </ligand>
</feature>
<dbReference type="EC" id="3.1.3.11" evidence="2"/>
<dbReference type="InterPro" id="IPR000760">
    <property type="entry name" value="Inositol_monophosphatase-like"/>
</dbReference>
<protein>
    <recommendedName>
        <fullName evidence="2">fructose-bisphosphatase</fullName>
        <ecNumber evidence="2">3.1.3.11</ecNumber>
    </recommendedName>
</protein>
<keyword evidence="10" id="KW-1185">Reference proteome</keyword>
<accession>A0A9R1CR76</accession>
<dbReference type="Gene3D" id="3.40.190.80">
    <property type="match status" value="1"/>
</dbReference>
<evidence type="ECO:0000256" key="6">
    <source>
        <dbReference type="ARBA" id="ARBA00023277"/>
    </source>
</evidence>
<dbReference type="GO" id="GO:0008934">
    <property type="term" value="F:inositol monophosphate 1-phosphatase activity"/>
    <property type="evidence" value="ECO:0007669"/>
    <property type="project" value="TreeGrafter"/>
</dbReference>
<proteinExistence type="inferred from homology"/>
<keyword evidence="6" id="KW-0119">Carbohydrate metabolism</keyword>
<gene>
    <name evidence="9" type="ORF">KM295_09300</name>
</gene>
<comment type="catalytic activity">
    <reaction evidence="1">
        <text>beta-D-fructose 1,6-bisphosphate + H2O = beta-D-fructose 6-phosphate + phosphate</text>
        <dbReference type="Rhea" id="RHEA:11064"/>
        <dbReference type="ChEBI" id="CHEBI:15377"/>
        <dbReference type="ChEBI" id="CHEBI:32966"/>
        <dbReference type="ChEBI" id="CHEBI:43474"/>
        <dbReference type="ChEBI" id="CHEBI:57634"/>
        <dbReference type="EC" id="3.1.3.11"/>
    </reaction>
</comment>
<dbReference type="PRINTS" id="PR00377">
    <property type="entry name" value="IMPHPHTASES"/>
</dbReference>
<dbReference type="InterPro" id="IPR020583">
    <property type="entry name" value="Inositol_monoP_metal-BS"/>
</dbReference>
<comment type="cofactor">
    <cofactor evidence="8">
        <name>Mg(2+)</name>
        <dbReference type="ChEBI" id="CHEBI:18420"/>
    </cofactor>
</comment>
<dbReference type="GO" id="GO:0007165">
    <property type="term" value="P:signal transduction"/>
    <property type="evidence" value="ECO:0007669"/>
    <property type="project" value="TreeGrafter"/>
</dbReference>
<keyword evidence="5 8" id="KW-0460">Magnesium</keyword>
<evidence type="ECO:0000256" key="5">
    <source>
        <dbReference type="ARBA" id="ARBA00022842"/>
    </source>
</evidence>
<dbReference type="AlphaFoldDB" id="A0A9R1CR76"/>
<dbReference type="PANTHER" id="PTHR20854:SF4">
    <property type="entry name" value="INOSITOL-1-MONOPHOSPHATASE-RELATED"/>
    <property type="match status" value="1"/>
</dbReference>
<evidence type="ECO:0000256" key="3">
    <source>
        <dbReference type="ARBA" id="ARBA00022723"/>
    </source>
</evidence>
<evidence type="ECO:0000256" key="8">
    <source>
        <dbReference type="PIRSR" id="PIRSR600760-2"/>
    </source>
</evidence>
<sequence length="264" mass="27989">METRTECAVRAAEAGAETAAGSFRTDLSVETKAGKTDVVTETDRATQRRVIEVIEAEFGGEPIVGEEDDTPAAVPEEGPGWIVDPIDGTANFVRGVGVWTTSVAATVDGEPIGGATVAPVVGDTFRLQAGEAFRNGRTLSVSDRTDPETFLVVPTMWWGFDRREEYAAACRGIIERFGDMRRFGSAQFELALCAAGAVEAVVTNLRGYPWDTVLGVGLVEAAGGTVTDIDGDPWRHDSRGLVASNGRAHDTVLEAARAIEDTNG</sequence>
<dbReference type="GO" id="GO:0046872">
    <property type="term" value="F:metal ion binding"/>
    <property type="evidence" value="ECO:0007669"/>
    <property type="project" value="UniProtKB-KW"/>
</dbReference>
<feature type="binding site" evidence="8">
    <location>
        <position position="87"/>
    </location>
    <ligand>
        <name>Mg(2+)</name>
        <dbReference type="ChEBI" id="CHEBI:18420"/>
        <label>1</label>
        <note>catalytic</note>
    </ligand>
</feature>
<dbReference type="Proteomes" id="UP001139494">
    <property type="component" value="Unassembled WGS sequence"/>
</dbReference>
<comment type="caution">
    <text evidence="9">The sequence shown here is derived from an EMBL/GenBank/DDBJ whole genome shotgun (WGS) entry which is preliminary data.</text>
</comment>
<dbReference type="PANTHER" id="PTHR20854">
    <property type="entry name" value="INOSITOL MONOPHOSPHATASE"/>
    <property type="match status" value="1"/>
</dbReference>
<evidence type="ECO:0000256" key="2">
    <source>
        <dbReference type="ARBA" id="ARBA00013093"/>
    </source>
</evidence>
<comment type="similarity">
    <text evidence="7">Belongs to the inositol monophosphatase superfamily. FBPase class 4 family.</text>
</comment>
<dbReference type="GO" id="GO:0042132">
    <property type="term" value="F:fructose 1,6-bisphosphate 1-phosphatase activity"/>
    <property type="evidence" value="ECO:0007669"/>
    <property type="project" value="UniProtKB-EC"/>
</dbReference>
<evidence type="ECO:0000256" key="4">
    <source>
        <dbReference type="ARBA" id="ARBA00022801"/>
    </source>
</evidence>
<keyword evidence="4" id="KW-0378">Hydrolase</keyword>
<feature type="binding site" evidence="8">
    <location>
        <position position="84"/>
    </location>
    <ligand>
        <name>Mg(2+)</name>
        <dbReference type="ChEBI" id="CHEBI:18420"/>
        <label>1</label>
        <note>catalytic</note>
    </ligand>
</feature>
<dbReference type="RefSeq" id="WP_256029694.1">
    <property type="nucleotide sequence ID" value="NZ_JAHLKM010000010.1"/>
</dbReference>
<evidence type="ECO:0000256" key="1">
    <source>
        <dbReference type="ARBA" id="ARBA00001273"/>
    </source>
</evidence>
<dbReference type="EMBL" id="JAHLKM010000010">
    <property type="protein sequence ID" value="MCQ4333668.1"/>
    <property type="molecule type" value="Genomic_DNA"/>
</dbReference>
<evidence type="ECO:0000313" key="10">
    <source>
        <dbReference type="Proteomes" id="UP001139494"/>
    </source>
</evidence>
<organism evidence="9 10">
    <name type="scientific">Natronomonas aquatica</name>
    <dbReference type="NCBI Taxonomy" id="2841590"/>
    <lineage>
        <taxon>Archaea</taxon>
        <taxon>Methanobacteriati</taxon>
        <taxon>Methanobacteriota</taxon>
        <taxon>Stenosarchaea group</taxon>
        <taxon>Halobacteria</taxon>
        <taxon>Halobacteriales</taxon>
        <taxon>Natronomonadaceae</taxon>
        <taxon>Natronomonas</taxon>
    </lineage>
</organism>
<dbReference type="SUPFAM" id="SSF56655">
    <property type="entry name" value="Carbohydrate phosphatase"/>
    <property type="match status" value="1"/>
</dbReference>
<feature type="binding site" evidence="8">
    <location>
        <position position="86"/>
    </location>
    <ligand>
        <name>Mg(2+)</name>
        <dbReference type="ChEBI" id="CHEBI:18420"/>
        <label>1</label>
        <note>catalytic</note>
    </ligand>
</feature>
<evidence type="ECO:0000256" key="7">
    <source>
        <dbReference type="ARBA" id="ARBA00038103"/>
    </source>
</evidence>
<dbReference type="Gene3D" id="3.30.540.10">
    <property type="entry name" value="Fructose-1,6-Bisphosphatase, subunit A, domain 1"/>
    <property type="match status" value="1"/>
</dbReference>
<dbReference type="CDD" id="cd01637">
    <property type="entry name" value="IMPase_like"/>
    <property type="match status" value="1"/>
</dbReference>
<dbReference type="PROSITE" id="PS00629">
    <property type="entry name" value="IMP_1"/>
    <property type="match status" value="1"/>
</dbReference>
<name>A0A9R1CR76_9EURY</name>
<keyword evidence="3 8" id="KW-0479">Metal-binding</keyword>
<feature type="binding site" evidence="8">
    <location>
        <position position="66"/>
    </location>
    <ligand>
        <name>Mg(2+)</name>
        <dbReference type="ChEBI" id="CHEBI:18420"/>
        <label>1</label>
        <note>catalytic</note>
    </ligand>
</feature>
<reference evidence="9" key="1">
    <citation type="journal article" date="2023" name="Front. Microbiol.">
        <title>Genomic-based phylogenetic and metabolic analyses of the genus Natronomonas, and description of Natronomonas aquatica sp. nov.</title>
        <authorList>
            <person name="Garcia-Roldan A."/>
            <person name="Duran-Viseras A."/>
            <person name="de la Haba R.R."/>
            <person name="Corral P."/>
            <person name="Sanchez-Porro C."/>
            <person name="Ventosa A."/>
        </authorList>
    </citation>
    <scope>NUCLEOTIDE SEQUENCE</scope>
    <source>
        <strain evidence="9">F2-12</strain>
    </source>
</reference>
<dbReference type="GO" id="GO:0006020">
    <property type="term" value="P:inositol metabolic process"/>
    <property type="evidence" value="ECO:0007669"/>
    <property type="project" value="TreeGrafter"/>
</dbReference>
<dbReference type="Pfam" id="PF00459">
    <property type="entry name" value="Inositol_P"/>
    <property type="match status" value="1"/>
</dbReference>
<evidence type="ECO:0000313" key="9">
    <source>
        <dbReference type="EMBL" id="MCQ4333668.1"/>
    </source>
</evidence>